<dbReference type="InterPro" id="IPR003406">
    <property type="entry name" value="Glyco_trans_14"/>
</dbReference>
<dbReference type="OrthoDB" id="2019572at2759"/>
<dbReference type="Pfam" id="PF02485">
    <property type="entry name" value="Branch"/>
    <property type="match status" value="1"/>
</dbReference>
<evidence type="ECO:0000256" key="3">
    <source>
        <dbReference type="ARBA" id="ARBA00022679"/>
    </source>
</evidence>
<name>A0A0K9NXY2_ZOSMR</name>
<evidence type="ECO:0000313" key="7">
    <source>
        <dbReference type="EMBL" id="KMZ61631.1"/>
    </source>
</evidence>
<keyword evidence="5" id="KW-0325">Glycoprotein</keyword>
<dbReference type="STRING" id="29655.A0A0K9NXY2"/>
<gene>
    <name evidence="7" type="ORF">ZOSMA_50G00510</name>
</gene>
<feature type="transmembrane region" description="Helical" evidence="6">
    <location>
        <begin position="7"/>
        <end position="26"/>
    </location>
</feature>
<dbReference type="InterPro" id="IPR044610">
    <property type="entry name" value="GLCAT14A/B/C"/>
</dbReference>
<dbReference type="OMA" id="AYWICGT"/>
<proteinExistence type="predicted"/>
<dbReference type="Proteomes" id="UP000036987">
    <property type="component" value="Unassembled WGS sequence"/>
</dbReference>
<dbReference type="PANTHER" id="PTHR45719">
    <property type="entry name" value="GLYCOSYLTRANSFERASE"/>
    <property type="match status" value="1"/>
</dbReference>
<dbReference type="PANTHER" id="PTHR45719:SF39">
    <property type="entry name" value="OS04G0301700 PROTEIN"/>
    <property type="match status" value="1"/>
</dbReference>
<evidence type="ECO:0000256" key="5">
    <source>
        <dbReference type="ARBA" id="ARBA00023180"/>
    </source>
</evidence>
<keyword evidence="4 6" id="KW-0472">Membrane</keyword>
<keyword evidence="3 7" id="KW-0808">Transferase</keyword>
<comment type="subcellular location">
    <subcellularLocation>
        <location evidence="1">Membrane</location>
        <topology evidence="1">Single-pass type II membrane protein</topology>
    </subcellularLocation>
</comment>
<evidence type="ECO:0000313" key="8">
    <source>
        <dbReference type="Proteomes" id="UP000036987"/>
    </source>
</evidence>
<accession>A0A0K9NXY2</accession>
<dbReference type="AlphaFoldDB" id="A0A0K9NXY2"/>
<evidence type="ECO:0000256" key="1">
    <source>
        <dbReference type="ARBA" id="ARBA00004606"/>
    </source>
</evidence>
<sequence length="405" mass="46173">MKFVARFSPWTVTASVLIGTSLVWIFSYSTINIGGVVAQFRPTPTGISPSKQPGSPPVLSYWISGTRGEKNRVLRLLKAVYHPRNRYLLHLDADSTDDEKTQLALSVQSDRIFQTFGNVDVVNKTYAVDRTGPSLVAATLRGASILLRTSFDWDWFIALSSSDYPIVTQDDLLHALAPLPRDLNFIDYTSDLGWKRFQRFQKMVVDPSLYNDKNTKLIFSKDSRDIPDTFTLFTGSPWMILTRSVMEHCVESSWDNLPRKLLMYFTNTPYTMESYFQTVILNSPRFKNTTVKHDMRYIKWDNPPKLESLALNLTHYREMTESGAAFARRFQEDDSILRKIDKSILSRSGDGVVFGSWCSTDAKKKKNRCSSNWDGDIDVVKPTASGRKLRKLLSKLVLVENPGYL</sequence>
<keyword evidence="2" id="KW-0328">Glycosyltransferase</keyword>
<protein>
    <submittedName>
        <fullName evidence="7">Glycosyltransferase, family GT14</fullName>
    </submittedName>
</protein>
<dbReference type="GO" id="GO:0015020">
    <property type="term" value="F:glucuronosyltransferase activity"/>
    <property type="evidence" value="ECO:0007669"/>
    <property type="project" value="InterPro"/>
</dbReference>
<keyword evidence="6" id="KW-0812">Transmembrane</keyword>
<dbReference type="GO" id="GO:0016020">
    <property type="term" value="C:membrane"/>
    <property type="evidence" value="ECO:0007669"/>
    <property type="project" value="UniProtKB-SubCell"/>
</dbReference>
<evidence type="ECO:0000256" key="6">
    <source>
        <dbReference type="SAM" id="Phobius"/>
    </source>
</evidence>
<comment type="caution">
    <text evidence="7">The sequence shown here is derived from an EMBL/GenBank/DDBJ whole genome shotgun (WGS) entry which is preliminary data.</text>
</comment>
<dbReference type="EMBL" id="LFYR01001452">
    <property type="protein sequence ID" value="KMZ61631.1"/>
    <property type="molecule type" value="Genomic_DNA"/>
</dbReference>
<evidence type="ECO:0000256" key="4">
    <source>
        <dbReference type="ARBA" id="ARBA00023136"/>
    </source>
</evidence>
<keyword evidence="6" id="KW-1133">Transmembrane helix</keyword>
<organism evidence="7 8">
    <name type="scientific">Zostera marina</name>
    <name type="common">Eelgrass</name>
    <dbReference type="NCBI Taxonomy" id="29655"/>
    <lineage>
        <taxon>Eukaryota</taxon>
        <taxon>Viridiplantae</taxon>
        <taxon>Streptophyta</taxon>
        <taxon>Embryophyta</taxon>
        <taxon>Tracheophyta</taxon>
        <taxon>Spermatophyta</taxon>
        <taxon>Magnoliopsida</taxon>
        <taxon>Liliopsida</taxon>
        <taxon>Zosteraceae</taxon>
        <taxon>Zostera</taxon>
    </lineage>
</organism>
<evidence type="ECO:0000256" key="2">
    <source>
        <dbReference type="ARBA" id="ARBA00022676"/>
    </source>
</evidence>
<reference evidence="8" key="1">
    <citation type="journal article" date="2016" name="Nature">
        <title>The genome of the seagrass Zostera marina reveals angiosperm adaptation to the sea.</title>
        <authorList>
            <person name="Olsen J.L."/>
            <person name="Rouze P."/>
            <person name="Verhelst B."/>
            <person name="Lin Y.-C."/>
            <person name="Bayer T."/>
            <person name="Collen J."/>
            <person name="Dattolo E."/>
            <person name="De Paoli E."/>
            <person name="Dittami S."/>
            <person name="Maumus F."/>
            <person name="Michel G."/>
            <person name="Kersting A."/>
            <person name="Lauritano C."/>
            <person name="Lohaus R."/>
            <person name="Toepel M."/>
            <person name="Tonon T."/>
            <person name="Vanneste K."/>
            <person name="Amirebrahimi M."/>
            <person name="Brakel J."/>
            <person name="Bostroem C."/>
            <person name="Chovatia M."/>
            <person name="Grimwood J."/>
            <person name="Jenkins J.W."/>
            <person name="Jueterbock A."/>
            <person name="Mraz A."/>
            <person name="Stam W.T."/>
            <person name="Tice H."/>
            <person name="Bornberg-Bauer E."/>
            <person name="Green P.J."/>
            <person name="Pearson G.A."/>
            <person name="Procaccini G."/>
            <person name="Duarte C.M."/>
            <person name="Schmutz J."/>
            <person name="Reusch T.B.H."/>
            <person name="Van de Peer Y."/>
        </authorList>
    </citation>
    <scope>NUCLEOTIDE SEQUENCE [LARGE SCALE GENOMIC DNA]</scope>
    <source>
        <strain evidence="8">cv. Finnish</strain>
    </source>
</reference>
<keyword evidence="8" id="KW-1185">Reference proteome</keyword>